<accession>A0A0H2R2X9</accession>
<dbReference type="AlphaFoldDB" id="A0A0H2R2X9"/>
<keyword evidence="2" id="KW-1185">Reference proteome</keyword>
<dbReference type="InParanoid" id="A0A0H2R2X9"/>
<reference evidence="1 2" key="1">
    <citation type="submission" date="2015-04" db="EMBL/GenBank/DDBJ databases">
        <title>Complete genome sequence of Schizopora paradoxa KUC8140, a cosmopolitan wood degrader in East Asia.</title>
        <authorList>
            <consortium name="DOE Joint Genome Institute"/>
            <person name="Min B."/>
            <person name="Park H."/>
            <person name="Jang Y."/>
            <person name="Kim J.-J."/>
            <person name="Kim K.H."/>
            <person name="Pangilinan J."/>
            <person name="Lipzen A."/>
            <person name="Riley R."/>
            <person name="Grigoriev I.V."/>
            <person name="Spatafora J.W."/>
            <person name="Choi I.-G."/>
        </authorList>
    </citation>
    <scope>NUCLEOTIDE SEQUENCE [LARGE SCALE GENOMIC DNA]</scope>
    <source>
        <strain evidence="1 2">KUC8140</strain>
    </source>
</reference>
<sequence length="225" mass="25994">MCIEKTFAERQNRTKLLVSRCSEMTEKPPNERHVSISSIRVHDGTNNFSYSGSLPSVLQGRAKSPEGRTCTVRQIIKAEDEASDLPESVRPEETYEDVFKPSFRMKSNWRSNRGKRNSDHIVLNKFTEWFEASGGSKLAQVPAFPLDPEHPLRPGHLLIYTYSPFTRDCLQVWLRMAGHLGNDLWQEVGEGYKSTFITGQPRYLVILNDNTPYWKTEESYRKHKK</sequence>
<evidence type="ECO:0000313" key="1">
    <source>
        <dbReference type="EMBL" id="KLO06164.1"/>
    </source>
</evidence>
<dbReference type="EMBL" id="KQ086231">
    <property type="protein sequence ID" value="KLO06164.1"/>
    <property type="molecule type" value="Genomic_DNA"/>
</dbReference>
<organism evidence="1 2">
    <name type="scientific">Schizopora paradoxa</name>
    <dbReference type="NCBI Taxonomy" id="27342"/>
    <lineage>
        <taxon>Eukaryota</taxon>
        <taxon>Fungi</taxon>
        <taxon>Dikarya</taxon>
        <taxon>Basidiomycota</taxon>
        <taxon>Agaricomycotina</taxon>
        <taxon>Agaricomycetes</taxon>
        <taxon>Hymenochaetales</taxon>
        <taxon>Schizoporaceae</taxon>
        <taxon>Schizopora</taxon>
    </lineage>
</organism>
<protein>
    <submittedName>
        <fullName evidence="1">Uncharacterized protein</fullName>
    </submittedName>
</protein>
<name>A0A0H2R2X9_9AGAM</name>
<dbReference type="Proteomes" id="UP000053477">
    <property type="component" value="Unassembled WGS sequence"/>
</dbReference>
<proteinExistence type="predicted"/>
<evidence type="ECO:0000313" key="2">
    <source>
        <dbReference type="Proteomes" id="UP000053477"/>
    </source>
</evidence>
<gene>
    <name evidence="1" type="ORF">SCHPADRAFT_895684</name>
</gene>